<sequence length="72" mass="8787">MGPVQFRLVLNYSCFGPLKDINFLLSLYTGFLRYHSFFDLFLFCWCWRWKNELWLLKKESNQRRMIAIVVSS</sequence>
<accession>A0A0K2UW62</accession>
<dbReference type="EMBL" id="HACA01024560">
    <property type="protein sequence ID" value="CDW41921.1"/>
    <property type="molecule type" value="Transcribed_RNA"/>
</dbReference>
<reference evidence="1" key="1">
    <citation type="submission" date="2014-05" db="EMBL/GenBank/DDBJ databases">
        <authorList>
            <person name="Chronopoulou M."/>
        </authorList>
    </citation>
    <scope>NUCLEOTIDE SEQUENCE</scope>
    <source>
        <tissue evidence="1">Whole organism</tissue>
    </source>
</reference>
<evidence type="ECO:0000313" key="1">
    <source>
        <dbReference type="EMBL" id="CDW41921.1"/>
    </source>
</evidence>
<organism evidence="1">
    <name type="scientific">Lepeophtheirus salmonis</name>
    <name type="common">Salmon louse</name>
    <name type="synonym">Caligus salmonis</name>
    <dbReference type="NCBI Taxonomy" id="72036"/>
    <lineage>
        <taxon>Eukaryota</taxon>
        <taxon>Metazoa</taxon>
        <taxon>Ecdysozoa</taxon>
        <taxon>Arthropoda</taxon>
        <taxon>Crustacea</taxon>
        <taxon>Multicrustacea</taxon>
        <taxon>Hexanauplia</taxon>
        <taxon>Copepoda</taxon>
        <taxon>Siphonostomatoida</taxon>
        <taxon>Caligidae</taxon>
        <taxon>Lepeophtheirus</taxon>
    </lineage>
</organism>
<name>A0A0K2UW62_LEPSM</name>
<dbReference type="AlphaFoldDB" id="A0A0K2UW62"/>
<proteinExistence type="predicted"/>
<protein>
    <submittedName>
        <fullName evidence="1">Uncharacterized protein</fullName>
    </submittedName>
</protein>